<dbReference type="STRING" id="1703770.AMJ39_04730"/>
<dbReference type="InterPro" id="IPR000182">
    <property type="entry name" value="GNAT_dom"/>
</dbReference>
<dbReference type="PROSITE" id="PS51186">
    <property type="entry name" value="GNAT"/>
    <property type="match status" value="2"/>
</dbReference>
<reference evidence="4 5" key="1">
    <citation type="journal article" date="2015" name="Microbiome">
        <title>Genomic resolution of linkages in carbon, nitrogen, and sulfur cycling among widespread estuary sediment bacteria.</title>
        <authorList>
            <person name="Baker B.J."/>
            <person name="Lazar C.S."/>
            <person name="Teske A.P."/>
            <person name="Dick G.J."/>
        </authorList>
    </citation>
    <scope>NUCLEOTIDE SEQUENCE [LARGE SCALE GENOMIC DNA]</scope>
    <source>
        <strain evidence="4">DG_24</strain>
    </source>
</reference>
<proteinExistence type="predicted"/>
<dbReference type="InterPro" id="IPR050832">
    <property type="entry name" value="Bact_Acetyltransf"/>
</dbReference>
<dbReference type="PANTHER" id="PTHR43877">
    <property type="entry name" value="AMINOALKYLPHOSPHONATE N-ACETYLTRANSFERASE-RELATED-RELATED"/>
    <property type="match status" value="1"/>
</dbReference>
<sequence length="329" mass="38490">MELHEAPAIPGLRFRRFRGEIDYPAMAAVFNGCKEVDELEHTESADEIAITYRHLVNSDPYLDMIFAEMPGAVIGYGRVWWEQKTDGSRSYCQFALLLPEWRKRGIRRAMLRHNEQRLRQIAATHPTDSPQFLDAWAGQAESDWESLLLETGYKPIRYSFQMVRPALEDIPDLSIPEGLKIRPTRPDDYRAIWNAAREAFQNHWGASEWREETFQQWQEQPTFNPKLWQVAWDGDEVAGMVLNFINERENEEYKRKRGYTETICVRRPWRRQGLARALLARSLRVLKEEGMTEAALSVDAENISGAVRLYEGLGYEVVKRYTRYRKSLD</sequence>
<evidence type="ECO:0000256" key="2">
    <source>
        <dbReference type="ARBA" id="ARBA00023315"/>
    </source>
</evidence>
<dbReference type="EMBL" id="LIZS01000019">
    <property type="protein sequence ID" value="KPJ53459.1"/>
    <property type="molecule type" value="Genomic_DNA"/>
</dbReference>
<name>A0A0S7WTU0_UNCT6</name>
<dbReference type="CDD" id="cd04301">
    <property type="entry name" value="NAT_SF"/>
    <property type="match status" value="1"/>
</dbReference>
<dbReference type="Gene3D" id="3.40.630.30">
    <property type="match status" value="1"/>
</dbReference>
<keyword evidence="2" id="KW-0012">Acyltransferase</keyword>
<dbReference type="InterPro" id="IPR016181">
    <property type="entry name" value="Acyl_CoA_acyltransferase"/>
</dbReference>
<organism evidence="4 5">
    <name type="scientific">candidate division TA06 bacterium DG_24</name>
    <dbReference type="NCBI Taxonomy" id="1703770"/>
    <lineage>
        <taxon>Bacteria</taxon>
        <taxon>Bacteria division TA06</taxon>
    </lineage>
</organism>
<evidence type="ECO:0000256" key="1">
    <source>
        <dbReference type="ARBA" id="ARBA00022679"/>
    </source>
</evidence>
<protein>
    <recommendedName>
        <fullName evidence="3">N-acetyltransferase domain-containing protein</fullName>
    </recommendedName>
</protein>
<evidence type="ECO:0000313" key="5">
    <source>
        <dbReference type="Proteomes" id="UP000052008"/>
    </source>
</evidence>
<keyword evidence="1" id="KW-0808">Transferase</keyword>
<dbReference type="AlphaFoldDB" id="A0A0S7WTU0"/>
<dbReference type="SUPFAM" id="SSF55729">
    <property type="entry name" value="Acyl-CoA N-acyltransferases (Nat)"/>
    <property type="match status" value="2"/>
</dbReference>
<dbReference type="Pfam" id="PF00583">
    <property type="entry name" value="Acetyltransf_1"/>
    <property type="match status" value="1"/>
</dbReference>
<dbReference type="Proteomes" id="UP000052008">
    <property type="component" value="Unassembled WGS sequence"/>
</dbReference>
<accession>A0A0S7WTU0</accession>
<feature type="domain" description="N-acetyltransferase" evidence="3">
    <location>
        <begin position="179"/>
        <end position="329"/>
    </location>
</feature>
<evidence type="ECO:0000259" key="3">
    <source>
        <dbReference type="PROSITE" id="PS51186"/>
    </source>
</evidence>
<gene>
    <name evidence="4" type="ORF">AMJ39_04730</name>
</gene>
<evidence type="ECO:0000313" key="4">
    <source>
        <dbReference type="EMBL" id="KPJ53459.1"/>
    </source>
</evidence>
<dbReference type="GO" id="GO:0016747">
    <property type="term" value="F:acyltransferase activity, transferring groups other than amino-acyl groups"/>
    <property type="evidence" value="ECO:0007669"/>
    <property type="project" value="InterPro"/>
</dbReference>
<comment type="caution">
    <text evidence="4">The sequence shown here is derived from an EMBL/GenBank/DDBJ whole genome shotgun (WGS) entry which is preliminary data.</text>
</comment>
<feature type="domain" description="N-acetyltransferase" evidence="3">
    <location>
        <begin position="21"/>
        <end position="174"/>
    </location>
</feature>